<dbReference type="PANTHER" id="PTHR10231">
    <property type="entry name" value="NUCLEOTIDE-SUGAR TRANSMEMBRANE TRANSPORTER"/>
    <property type="match status" value="1"/>
</dbReference>
<sequence>MDRTIGARDGFSNAILQQLKNPIVRILLKHFNLERIGLQLPLLLFTCTVLTIFLSLDVLISYATKNAYGTYDYCSSSVVTYVEFMKICISLFFLLRNSPDFIMEQARAMSWQLVFLSAVPAILYAINNNLVFLILRYLEPALFQILSNFKIISTAVLMRFVLHKRFTGLHYLTLVLLMLVISWTQYVPSATTKSSRTVGVLLAILYTFNSSFASVFTEYFLKRYSHISVHAQNTSLYFWGVLFNLVYWFAIDRDPVRSNFFSGWTPAVWLLVLTMSCSGLLISIIMKFANNIVKVFCSSASIVLCIYASWLLFGVAVTMQHLFGAMAVGSIIVLYNLLPPAADRLEKLSAR</sequence>
<feature type="transmembrane region" description="Helical" evidence="5">
    <location>
        <begin position="292"/>
        <end position="313"/>
    </location>
</feature>
<evidence type="ECO:0000256" key="3">
    <source>
        <dbReference type="ARBA" id="ARBA00022989"/>
    </source>
</evidence>
<feature type="transmembrane region" description="Helical" evidence="5">
    <location>
        <begin position="169"/>
        <end position="186"/>
    </location>
</feature>
<dbReference type="GO" id="GO:0015165">
    <property type="term" value="F:pyrimidine nucleotide-sugar transmembrane transporter activity"/>
    <property type="evidence" value="ECO:0007669"/>
    <property type="project" value="InterPro"/>
</dbReference>
<feature type="transmembrane region" description="Helical" evidence="5">
    <location>
        <begin position="42"/>
        <end position="63"/>
    </location>
</feature>
<dbReference type="Pfam" id="PF04142">
    <property type="entry name" value="Nuc_sug_transp"/>
    <property type="match status" value="1"/>
</dbReference>
<feature type="transmembrane region" description="Helical" evidence="5">
    <location>
        <begin position="115"/>
        <end position="135"/>
    </location>
</feature>
<proteinExistence type="predicted"/>
<dbReference type="NCBIfam" id="TIGR00803">
    <property type="entry name" value="nst"/>
    <property type="match status" value="1"/>
</dbReference>
<feature type="transmembrane region" description="Helical" evidence="5">
    <location>
        <begin position="263"/>
        <end position="285"/>
    </location>
</feature>
<dbReference type="PIRSF" id="PIRSF005799">
    <property type="entry name" value="UDP-gal_transpt"/>
    <property type="match status" value="1"/>
</dbReference>
<dbReference type="Proteomes" id="UP000717585">
    <property type="component" value="Unassembled WGS sequence"/>
</dbReference>
<keyword evidence="2 5" id="KW-0812">Transmembrane</keyword>
<evidence type="ECO:0000256" key="1">
    <source>
        <dbReference type="ARBA" id="ARBA00004141"/>
    </source>
</evidence>
<keyword evidence="7" id="KW-1185">Reference proteome</keyword>
<organism evidence="6 7">
    <name type="scientific">Carpediemonas membranifera</name>
    <dbReference type="NCBI Taxonomy" id="201153"/>
    <lineage>
        <taxon>Eukaryota</taxon>
        <taxon>Metamonada</taxon>
        <taxon>Carpediemonas-like organisms</taxon>
        <taxon>Carpediemonas</taxon>
    </lineage>
</organism>
<dbReference type="InterPro" id="IPR007271">
    <property type="entry name" value="Nuc_sug_transpt"/>
</dbReference>
<evidence type="ECO:0000256" key="4">
    <source>
        <dbReference type="ARBA" id="ARBA00023136"/>
    </source>
</evidence>
<keyword evidence="4 5" id="KW-0472">Membrane</keyword>
<keyword evidence="3 5" id="KW-1133">Transmembrane helix</keyword>
<evidence type="ECO:0000313" key="6">
    <source>
        <dbReference type="EMBL" id="KAG9394576.1"/>
    </source>
</evidence>
<feature type="transmembrane region" description="Helical" evidence="5">
    <location>
        <begin position="141"/>
        <end position="162"/>
    </location>
</feature>
<reference evidence="6" key="1">
    <citation type="submission" date="2021-05" db="EMBL/GenBank/DDBJ databases">
        <title>A free-living protist that lacks canonical eukaryotic 1 DNA replication and segregation systems.</title>
        <authorList>
            <person name="Salas-Leiva D.E."/>
            <person name="Tromer E.C."/>
            <person name="Curtis B.A."/>
            <person name="Jerlstrom-Hultqvist J."/>
            <person name="Kolisko M."/>
            <person name="Yi Z."/>
            <person name="Salas-Leiva J.S."/>
            <person name="Gallot-Lavallee L."/>
            <person name="Kops G.J.P.L."/>
            <person name="Archibald J.M."/>
            <person name="Simpson A.G.B."/>
            <person name="Roger A.J."/>
        </authorList>
    </citation>
    <scope>NUCLEOTIDE SEQUENCE</scope>
    <source>
        <strain evidence="6">BICM</strain>
    </source>
</reference>
<dbReference type="AlphaFoldDB" id="A0A8J6ATZ4"/>
<evidence type="ECO:0000313" key="7">
    <source>
        <dbReference type="Proteomes" id="UP000717585"/>
    </source>
</evidence>
<feature type="transmembrane region" description="Helical" evidence="5">
    <location>
        <begin position="198"/>
        <end position="221"/>
    </location>
</feature>
<evidence type="ECO:0000256" key="2">
    <source>
        <dbReference type="ARBA" id="ARBA00022692"/>
    </source>
</evidence>
<feature type="transmembrane region" description="Helical" evidence="5">
    <location>
        <begin position="233"/>
        <end position="251"/>
    </location>
</feature>
<comment type="subcellular location">
    <subcellularLocation>
        <location evidence="1">Membrane</location>
        <topology evidence="1">Multi-pass membrane protein</topology>
    </subcellularLocation>
</comment>
<feature type="transmembrane region" description="Helical" evidence="5">
    <location>
        <begin position="319"/>
        <end position="338"/>
    </location>
</feature>
<dbReference type="EMBL" id="JAHDYR010000014">
    <property type="protein sequence ID" value="KAG9394576.1"/>
    <property type="molecule type" value="Genomic_DNA"/>
</dbReference>
<protein>
    <submittedName>
        <fullName evidence="6">Nucleotide-sugar transporter</fullName>
    </submittedName>
</protein>
<comment type="caution">
    <text evidence="6">The sequence shown here is derived from an EMBL/GenBank/DDBJ whole genome shotgun (WGS) entry which is preliminary data.</text>
</comment>
<feature type="transmembrane region" description="Helical" evidence="5">
    <location>
        <begin position="75"/>
        <end position="95"/>
    </location>
</feature>
<name>A0A8J6ATZ4_9EUKA</name>
<gene>
    <name evidence="6" type="ORF">J8273_3826</name>
</gene>
<dbReference type="GO" id="GO:0000139">
    <property type="term" value="C:Golgi membrane"/>
    <property type="evidence" value="ECO:0007669"/>
    <property type="project" value="InterPro"/>
</dbReference>
<dbReference type="OrthoDB" id="419167at2759"/>
<evidence type="ECO:0000256" key="5">
    <source>
        <dbReference type="SAM" id="Phobius"/>
    </source>
</evidence>
<accession>A0A8J6ATZ4</accession>